<feature type="transmembrane region" description="Helical" evidence="6">
    <location>
        <begin position="147"/>
        <end position="168"/>
    </location>
</feature>
<dbReference type="InterPro" id="IPR003740">
    <property type="entry name" value="YitT"/>
</dbReference>
<evidence type="ECO:0000256" key="1">
    <source>
        <dbReference type="ARBA" id="ARBA00004651"/>
    </source>
</evidence>
<evidence type="ECO:0000256" key="6">
    <source>
        <dbReference type="SAM" id="Phobius"/>
    </source>
</evidence>
<dbReference type="CDD" id="cd16380">
    <property type="entry name" value="YitT_C"/>
    <property type="match status" value="1"/>
</dbReference>
<dbReference type="AlphaFoldDB" id="A0AAU7PV45"/>
<keyword evidence="2" id="KW-1003">Cell membrane</keyword>
<dbReference type="Gene3D" id="3.30.70.120">
    <property type="match status" value="1"/>
</dbReference>
<dbReference type="PANTHER" id="PTHR33545:SF5">
    <property type="entry name" value="UPF0750 MEMBRANE PROTEIN YITT"/>
    <property type="match status" value="1"/>
</dbReference>
<protein>
    <submittedName>
        <fullName evidence="8">YitT family protein</fullName>
    </submittedName>
</protein>
<gene>
    <name evidence="8" type="ORF">ABFV83_09925</name>
</gene>
<feature type="transmembrane region" description="Helical" evidence="6">
    <location>
        <begin position="107"/>
        <end position="126"/>
    </location>
</feature>
<dbReference type="GO" id="GO:0005886">
    <property type="term" value="C:plasma membrane"/>
    <property type="evidence" value="ECO:0007669"/>
    <property type="project" value="UniProtKB-SubCell"/>
</dbReference>
<evidence type="ECO:0000256" key="2">
    <source>
        <dbReference type="ARBA" id="ARBA00022475"/>
    </source>
</evidence>
<feature type="domain" description="DUF2179" evidence="7">
    <location>
        <begin position="221"/>
        <end position="275"/>
    </location>
</feature>
<evidence type="ECO:0000256" key="5">
    <source>
        <dbReference type="ARBA" id="ARBA00023136"/>
    </source>
</evidence>
<evidence type="ECO:0000256" key="4">
    <source>
        <dbReference type="ARBA" id="ARBA00022989"/>
    </source>
</evidence>
<feature type="transmembrane region" description="Helical" evidence="6">
    <location>
        <begin position="53"/>
        <end position="73"/>
    </location>
</feature>
<sequence length="285" mass="31304">MKKGRLALEILTIMLGNFIYAVGIVFFIMPSGLITGGTTGIAIAVNHYTKLPISSIVLVFNVIMFLIGLFVLGKKFALTTLISTLFFPLSLEVLQTLFVNFVITDDIFLCTIFGGVCIGSAIALVIRVGASTGGMSIPPLILHKYTHIPVSVSLYVGDCIILALQVTFSDKNKILYGIILVMIYSIVLDKLLLLGTNKIQIKVISVKSSEIKDAIISRFDRGVTLLHSKSGYLEREMDVLLTVISNNDLSKFEKLIHEIDDEAFVIISHVNEVRGRGFSIGKKYL</sequence>
<keyword evidence="4 6" id="KW-1133">Transmembrane helix</keyword>
<organism evidence="8">
    <name type="scientific">Lacrimispora sp. BS-2</name>
    <dbReference type="NCBI Taxonomy" id="3151850"/>
    <lineage>
        <taxon>Bacteria</taxon>
        <taxon>Bacillati</taxon>
        <taxon>Bacillota</taxon>
        <taxon>Clostridia</taxon>
        <taxon>Lachnospirales</taxon>
        <taxon>Lachnospiraceae</taxon>
        <taxon>Lacrimispora</taxon>
    </lineage>
</organism>
<dbReference type="InterPro" id="IPR015867">
    <property type="entry name" value="N-reg_PII/ATP_PRibTrfase_C"/>
</dbReference>
<proteinExistence type="predicted"/>
<dbReference type="Pfam" id="PF02588">
    <property type="entry name" value="YitT_membrane"/>
    <property type="match status" value="1"/>
</dbReference>
<dbReference type="EMBL" id="CP157940">
    <property type="protein sequence ID" value="XBS56080.1"/>
    <property type="molecule type" value="Genomic_DNA"/>
</dbReference>
<accession>A0AAU7PV45</accession>
<feature type="transmembrane region" description="Helical" evidence="6">
    <location>
        <begin position="174"/>
        <end position="193"/>
    </location>
</feature>
<evidence type="ECO:0000256" key="3">
    <source>
        <dbReference type="ARBA" id="ARBA00022692"/>
    </source>
</evidence>
<keyword evidence="3 6" id="KW-0812">Transmembrane</keyword>
<feature type="transmembrane region" description="Helical" evidence="6">
    <location>
        <begin position="12"/>
        <end position="33"/>
    </location>
</feature>
<name>A0AAU7PV45_9FIRM</name>
<dbReference type="InterPro" id="IPR051461">
    <property type="entry name" value="UPF0750_membrane"/>
</dbReference>
<dbReference type="Pfam" id="PF10035">
    <property type="entry name" value="DUF2179"/>
    <property type="match status" value="1"/>
</dbReference>
<comment type="subcellular location">
    <subcellularLocation>
        <location evidence="1">Cell membrane</location>
        <topology evidence="1">Multi-pass membrane protein</topology>
    </subcellularLocation>
</comment>
<dbReference type="InterPro" id="IPR019264">
    <property type="entry name" value="DUF2179"/>
</dbReference>
<reference evidence="8" key="1">
    <citation type="submission" date="2024-06" db="EMBL/GenBank/DDBJ databases">
        <title>Lacrimispora cavernae sp. nov., a novel anaerobe isolated from bat guano pile inside a cave.</title>
        <authorList>
            <person name="Miller S.L."/>
            <person name="Lu N."/>
            <person name="King J."/>
            <person name="Sankaranarayanan K."/>
            <person name="Lawson P.A."/>
        </authorList>
    </citation>
    <scope>NUCLEOTIDE SEQUENCE</scope>
    <source>
        <strain evidence="8">BS-2</strain>
    </source>
</reference>
<dbReference type="RefSeq" id="WP_349948710.1">
    <property type="nucleotide sequence ID" value="NZ_CP157940.1"/>
</dbReference>
<feature type="transmembrane region" description="Helical" evidence="6">
    <location>
        <begin position="80"/>
        <end position="101"/>
    </location>
</feature>
<evidence type="ECO:0000259" key="7">
    <source>
        <dbReference type="Pfam" id="PF10035"/>
    </source>
</evidence>
<dbReference type="PIRSF" id="PIRSF006483">
    <property type="entry name" value="Membrane_protein_YitT"/>
    <property type="match status" value="1"/>
</dbReference>
<keyword evidence="5 6" id="KW-0472">Membrane</keyword>
<evidence type="ECO:0000313" key="8">
    <source>
        <dbReference type="EMBL" id="XBS56080.1"/>
    </source>
</evidence>
<dbReference type="PANTHER" id="PTHR33545">
    <property type="entry name" value="UPF0750 MEMBRANE PROTEIN YITT-RELATED"/>
    <property type="match status" value="1"/>
</dbReference>